<evidence type="ECO:0000256" key="15">
    <source>
        <dbReference type="PIRSR" id="PIRSR603373-2"/>
    </source>
</evidence>
<comment type="caution">
    <text evidence="18">The sequence shown here is derived from an EMBL/GenBank/DDBJ whole genome shotgun (WGS) entry which is preliminary data.</text>
</comment>
<dbReference type="Pfam" id="PF17910">
    <property type="entry name" value="FeoB_Cyto"/>
    <property type="match status" value="1"/>
</dbReference>
<feature type="transmembrane region" description="Helical" evidence="16">
    <location>
        <begin position="423"/>
        <end position="447"/>
    </location>
</feature>
<feature type="binding site" evidence="14">
    <location>
        <begin position="35"/>
        <end position="39"/>
    </location>
    <ligand>
        <name>GTP</name>
        <dbReference type="ChEBI" id="CHEBI:37565"/>
        <label>2</label>
    </ligand>
</feature>
<dbReference type="GO" id="GO:0015093">
    <property type="term" value="F:ferrous iron transmembrane transporter activity"/>
    <property type="evidence" value="ECO:0007669"/>
    <property type="project" value="UniProtKB-UniRule"/>
</dbReference>
<accession>A0A7Y0FVE5</accession>
<reference evidence="18 19" key="1">
    <citation type="submission" date="2020-04" db="EMBL/GenBank/DDBJ databases">
        <title>Rhizobium sp. S-51 isolated from soil.</title>
        <authorList>
            <person name="Dahal R.H."/>
        </authorList>
    </citation>
    <scope>NUCLEOTIDE SEQUENCE [LARGE SCALE GENOMIC DNA]</scope>
    <source>
        <strain evidence="18 19">S-51</strain>
    </source>
</reference>
<evidence type="ECO:0000256" key="14">
    <source>
        <dbReference type="PIRSR" id="PIRSR603373-1"/>
    </source>
</evidence>
<name>A0A7Y0FVE5_9HYPH</name>
<keyword evidence="11 14" id="KW-0342">GTP-binding</keyword>
<evidence type="ECO:0000256" key="13">
    <source>
        <dbReference type="NCBIfam" id="TIGR00437"/>
    </source>
</evidence>
<dbReference type="InterPro" id="IPR005225">
    <property type="entry name" value="Small_GTP-bd"/>
</dbReference>
<feature type="binding site" evidence="15">
    <location>
        <position position="21"/>
    </location>
    <ligand>
        <name>Mg(2+)</name>
        <dbReference type="ChEBI" id="CHEBI:18420"/>
        <label>2</label>
    </ligand>
</feature>
<evidence type="ECO:0000256" key="5">
    <source>
        <dbReference type="ARBA" id="ARBA00022519"/>
    </source>
</evidence>
<feature type="transmembrane region" description="Helical" evidence="16">
    <location>
        <begin position="678"/>
        <end position="699"/>
    </location>
</feature>
<dbReference type="Pfam" id="PF07664">
    <property type="entry name" value="FeoB_C"/>
    <property type="match status" value="1"/>
</dbReference>
<keyword evidence="15" id="KW-0479">Metal-binding</keyword>
<evidence type="ECO:0000313" key="18">
    <source>
        <dbReference type="EMBL" id="NML74352.1"/>
    </source>
</evidence>
<dbReference type="InterPro" id="IPR003373">
    <property type="entry name" value="Fe2_transport_prot-B"/>
</dbReference>
<dbReference type="SUPFAM" id="SSF52540">
    <property type="entry name" value="P-loop containing nucleoside triphosphate hydrolases"/>
    <property type="match status" value="1"/>
</dbReference>
<evidence type="ECO:0000256" key="1">
    <source>
        <dbReference type="ARBA" id="ARBA00004429"/>
    </source>
</evidence>
<evidence type="ECO:0000256" key="12">
    <source>
        <dbReference type="ARBA" id="ARBA00023136"/>
    </source>
</evidence>
<dbReference type="Pfam" id="PF02421">
    <property type="entry name" value="FeoB_N"/>
    <property type="match status" value="1"/>
</dbReference>
<evidence type="ECO:0000313" key="19">
    <source>
        <dbReference type="Proteomes" id="UP000541470"/>
    </source>
</evidence>
<evidence type="ECO:0000259" key="17">
    <source>
        <dbReference type="PROSITE" id="PS51711"/>
    </source>
</evidence>
<dbReference type="NCBIfam" id="TIGR00231">
    <property type="entry name" value="small_GTP"/>
    <property type="match status" value="1"/>
</dbReference>
<dbReference type="GO" id="GO:0046872">
    <property type="term" value="F:metal ion binding"/>
    <property type="evidence" value="ECO:0007669"/>
    <property type="project" value="UniProtKB-KW"/>
</dbReference>
<evidence type="ECO:0000256" key="4">
    <source>
        <dbReference type="ARBA" id="ARBA00022496"/>
    </source>
</evidence>
<dbReference type="InterPro" id="IPR011642">
    <property type="entry name" value="Gate_dom"/>
</dbReference>
<dbReference type="RefSeq" id="WP_169589413.1">
    <property type="nucleotide sequence ID" value="NZ_JABBGK010000001.1"/>
</dbReference>
<feature type="domain" description="FeoB-type G" evidence="17">
    <location>
        <begin position="3"/>
        <end position="167"/>
    </location>
</feature>
<evidence type="ECO:0000256" key="11">
    <source>
        <dbReference type="ARBA" id="ARBA00023134"/>
    </source>
</evidence>
<keyword evidence="8 16" id="KW-1133">Transmembrane helix</keyword>
<dbReference type="Pfam" id="PF07670">
    <property type="entry name" value="Gate"/>
    <property type="match status" value="2"/>
</dbReference>
<dbReference type="GO" id="GO:0005525">
    <property type="term" value="F:GTP binding"/>
    <property type="evidence" value="ECO:0007669"/>
    <property type="project" value="UniProtKB-KW"/>
</dbReference>
<feature type="transmembrane region" description="Helical" evidence="16">
    <location>
        <begin position="334"/>
        <end position="364"/>
    </location>
</feature>
<dbReference type="PRINTS" id="PR00326">
    <property type="entry name" value="GTP1OBG"/>
</dbReference>
<dbReference type="Gene3D" id="1.10.287.1770">
    <property type="match status" value="1"/>
</dbReference>
<feature type="transmembrane region" description="Helical" evidence="16">
    <location>
        <begin position="278"/>
        <end position="296"/>
    </location>
</feature>
<dbReference type="InterPro" id="IPR027417">
    <property type="entry name" value="P-loop_NTPase"/>
</dbReference>
<dbReference type="CDD" id="cd01879">
    <property type="entry name" value="FeoB"/>
    <property type="match status" value="1"/>
</dbReference>
<feature type="binding site" evidence="14">
    <location>
        <begin position="10"/>
        <end position="17"/>
    </location>
    <ligand>
        <name>GTP</name>
        <dbReference type="ChEBI" id="CHEBI:37565"/>
        <label>1</label>
    </ligand>
</feature>
<keyword evidence="19" id="KW-1185">Reference proteome</keyword>
<evidence type="ECO:0000256" key="2">
    <source>
        <dbReference type="ARBA" id="ARBA00022448"/>
    </source>
</evidence>
<dbReference type="InterPro" id="IPR011640">
    <property type="entry name" value="Fe2_transport_prot_B_C"/>
</dbReference>
<feature type="binding site" evidence="14">
    <location>
        <begin position="147"/>
        <end position="149"/>
    </location>
    <ligand>
        <name>GTP</name>
        <dbReference type="ChEBI" id="CHEBI:37565"/>
        <label>1</label>
    </ligand>
</feature>
<dbReference type="InterPro" id="IPR006073">
    <property type="entry name" value="GTP-bd"/>
</dbReference>
<proteinExistence type="inferred from homology"/>
<dbReference type="InterPro" id="IPR030389">
    <property type="entry name" value="G_FEOB_dom"/>
</dbReference>
<dbReference type="NCBIfam" id="NF007105">
    <property type="entry name" value="PRK09554.1"/>
    <property type="match status" value="1"/>
</dbReference>
<gene>
    <name evidence="18" type="primary">feoB</name>
    <name evidence="18" type="ORF">HHL25_09485</name>
</gene>
<dbReference type="PANTHER" id="PTHR43185:SF1">
    <property type="entry name" value="FE(2+) TRANSPORTER FEOB"/>
    <property type="match status" value="1"/>
</dbReference>
<keyword evidence="7 14" id="KW-0547">Nucleotide-binding</keyword>
<keyword evidence="2 16" id="KW-0813">Transport</keyword>
<dbReference type="GO" id="GO:0005886">
    <property type="term" value="C:plasma membrane"/>
    <property type="evidence" value="ECO:0007669"/>
    <property type="project" value="UniProtKB-SubCell"/>
</dbReference>
<dbReference type="InterPro" id="IPR050860">
    <property type="entry name" value="FeoB_GTPase"/>
</dbReference>
<dbReference type="PANTHER" id="PTHR43185">
    <property type="entry name" value="FERROUS IRON TRANSPORT PROTEIN B"/>
    <property type="match status" value="1"/>
</dbReference>
<evidence type="ECO:0000256" key="3">
    <source>
        <dbReference type="ARBA" id="ARBA00022475"/>
    </source>
</evidence>
<sequence length="774" mass="82351">MKQMTVAVVGNPNCGKTTLFNALTGSRQKVGNWPGVTVEKKTGTMMLAGKAATLVDLPGTYSIGSLETSLDERIALDFAVSGEADVLVNIVDASNLERHLYLTTQLLEMRVPMLVVLNMMDVARQNGVKIDIEALAAQLGCPVVPIVAAKGTGLEAMQKAIADVAASGRVPSGYCHYDAAVEKAVERLAPRLPESPADPRWRLLQIFDGDRSRLDGLPGTLGAEIAETLAELEDECGEDLDILIADRRYAFAGRVVAASVERPRIASQSLTDRIDRIVLHRALGIPIFLAVMYLMFMWTINVGSAFIDFFDIGVGAVLVDGLGHAMRSAGSPEWLTVLIANGIGGGIQTVATFIPVIAFLYIFLSILEDSGYLARAAFVMDRFMRMAGLPGKAFVPLIVGFGCNVPAIMGTRTLDNESDRKTAIMMAPFMSCGARLPVYALFAAAFFPANGQNLVFGLYLAGIAVAIFTGYIMKMTLTHGQVSPLVMELPPYHMPTLRNVVMHTWERLKGFVLRAGKVIVLMVAFLSIVSAMDTQGNFGSAESDRSILAVASKAAAPVFQPMGLDERNWPAIVGIVTGVFAKEAVVGTLDSLYGALARDAAPEAPEEPQSTTQIIVEGLARAAASVPANLAALTTRITDPLGIDIGDVTSTEAAAAEQEVKTGTFAEMQARFAGSAGAFAYLLFILLYTPCVAATGAIYREAGARWMTATVAWTTGIAYGSAVIAYQTATFAEAPLRASLWITAILAAFASTILALRHTSARLRRPVLAKAGAV</sequence>
<feature type="transmembrane region" description="Helical" evidence="16">
    <location>
        <begin position="738"/>
        <end position="756"/>
    </location>
</feature>
<evidence type="ECO:0000256" key="9">
    <source>
        <dbReference type="ARBA" id="ARBA00023004"/>
    </source>
</evidence>
<evidence type="ECO:0000256" key="7">
    <source>
        <dbReference type="ARBA" id="ARBA00022741"/>
    </source>
</evidence>
<keyword evidence="6 16" id="KW-0812">Transmembrane</keyword>
<feature type="transmembrane region" description="Helical" evidence="16">
    <location>
        <begin position="453"/>
        <end position="473"/>
    </location>
</feature>
<keyword evidence="9 16" id="KW-0408">Iron</keyword>
<dbReference type="FunFam" id="3.40.50.300:FF:000426">
    <property type="entry name" value="Ferrous iron transport protein B"/>
    <property type="match status" value="1"/>
</dbReference>
<feature type="binding site" evidence="15">
    <location>
        <position position="22"/>
    </location>
    <ligand>
        <name>Mg(2+)</name>
        <dbReference type="ChEBI" id="CHEBI:18420"/>
        <label>1</label>
    </ligand>
</feature>
<keyword evidence="12 16" id="KW-0472">Membrane</keyword>
<feature type="transmembrane region" description="Helical" evidence="16">
    <location>
        <begin position="511"/>
        <end position="532"/>
    </location>
</feature>
<dbReference type="Proteomes" id="UP000541470">
    <property type="component" value="Unassembled WGS sequence"/>
</dbReference>
<keyword evidence="15" id="KW-0460">Magnesium</keyword>
<feature type="binding site" evidence="15">
    <location>
        <position position="24"/>
    </location>
    <ligand>
        <name>Mg(2+)</name>
        <dbReference type="ChEBI" id="CHEBI:18420"/>
        <label>2</label>
    </ligand>
</feature>
<evidence type="ECO:0000256" key="10">
    <source>
        <dbReference type="ARBA" id="ARBA00023065"/>
    </source>
</evidence>
<keyword evidence="4 16" id="KW-0410">Iron transport</keyword>
<comment type="subcellular location">
    <subcellularLocation>
        <location evidence="1 16">Cell inner membrane</location>
        <topology evidence="1 16">Multi-pass membrane protein</topology>
    </subcellularLocation>
</comment>
<dbReference type="AlphaFoldDB" id="A0A7Y0FVE5"/>
<protein>
    <recommendedName>
        <fullName evidence="13 16">Ferrous iron transport protein B</fullName>
    </recommendedName>
</protein>
<organism evidence="18 19">
    <name type="scientific">Rhizobium terricola</name>
    <dbReference type="NCBI Taxonomy" id="2728849"/>
    <lineage>
        <taxon>Bacteria</taxon>
        <taxon>Pseudomonadati</taxon>
        <taxon>Pseudomonadota</taxon>
        <taxon>Alphaproteobacteria</taxon>
        <taxon>Hyphomicrobiales</taxon>
        <taxon>Rhizobiaceae</taxon>
        <taxon>Rhizobium/Agrobacterium group</taxon>
        <taxon>Rhizobium</taxon>
    </lineage>
</organism>
<feature type="transmembrane region" description="Helical" evidence="16">
    <location>
        <begin position="706"/>
        <end position="726"/>
    </location>
</feature>
<keyword evidence="3" id="KW-1003">Cell membrane</keyword>
<feature type="binding site" evidence="14">
    <location>
        <begin position="56"/>
        <end position="59"/>
    </location>
    <ligand>
        <name>GTP</name>
        <dbReference type="ChEBI" id="CHEBI:37565"/>
        <label>3</label>
    </ligand>
</feature>
<keyword evidence="5" id="KW-0997">Cell inner membrane</keyword>
<evidence type="ECO:0000256" key="6">
    <source>
        <dbReference type="ARBA" id="ARBA00022692"/>
    </source>
</evidence>
<dbReference type="PROSITE" id="PS51711">
    <property type="entry name" value="G_FEOB"/>
    <property type="match status" value="1"/>
</dbReference>
<evidence type="ECO:0000256" key="8">
    <source>
        <dbReference type="ARBA" id="ARBA00022989"/>
    </source>
</evidence>
<comment type="function">
    <text evidence="16">Probable transporter of a GTP-driven Fe(2+) uptake system.</text>
</comment>
<dbReference type="InterPro" id="IPR041069">
    <property type="entry name" value="FeoB_Cyto"/>
</dbReference>
<feature type="binding site" evidence="14">
    <location>
        <begin position="118"/>
        <end position="121"/>
    </location>
    <ligand>
        <name>GTP</name>
        <dbReference type="ChEBI" id="CHEBI:37565"/>
        <label>1</label>
    </ligand>
</feature>
<evidence type="ECO:0000256" key="16">
    <source>
        <dbReference type="RuleBase" id="RU362098"/>
    </source>
</evidence>
<keyword evidence="10" id="KW-0406">Ion transport</keyword>
<comment type="similarity">
    <text evidence="16">Belongs to the TRAFAC class TrmE-Era-EngA-EngB-Septin-like GTPase superfamily. FeoB GTPase (TC 9.A.8) family.</text>
</comment>
<feature type="transmembrane region" description="Helical" evidence="16">
    <location>
        <begin position="393"/>
        <end position="411"/>
    </location>
</feature>
<dbReference type="Gene3D" id="3.40.50.300">
    <property type="entry name" value="P-loop containing nucleotide triphosphate hydrolases"/>
    <property type="match status" value="1"/>
</dbReference>
<dbReference type="NCBIfam" id="TIGR00437">
    <property type="entry name" value="feoB"/>
    <property type="match status" value="1"/>
</dbReference>
<feature type="binding site" evidence="15">
    <location>
        <position position="25"/>
    </location>
    <ligand>
        <name>Mg(2+)</name>
        <dbReference type="ChEBI" id="CHEBI:18420"/>
        <label>2</label>
    </ligand>
</feature>
<dbReference type="EMBL" id="JABBGK010000001">
    <property type="protein sequence ID" value="NML74352.1"/>
    <property type="molecule type" value="Genomic_DNA"/>
</dbReference>